<comment type="similarity">
    <text evidence="2">Belongs to the glutamate-gated ion channel (TC 1.A.10.1) family.</text>
</comment>
<sequence>MLQIFIDLGLLPLSRGLQALSAASRLDGPVWLLFAGSEQPTDLEAFFSDTYVPVNCVFLVAQPQGGGFLLTEVYHVSQHHVLQADAFGMWNPKTGAQFTEKVLYERRRDLQGLVLRGTGIELFLTTLYQLRGYLASMRLVIARWYLARCGRGFAIDYLAFILRLGKPRKRPNQEPPLTVFKEDNGTLIASGFFGNLWNTLQRLLNFTTRLERAADNAYGSLDNGSWNGVIQMLQDKAVDVAVGEFRMTTERLDVIDYTRPISASRIMHTSTPNYLLLLFQLFLTTLRNRHQALLSIPHHRTSLYSSSYTVEIPRLWNSLPNDVRDCRTSSQFKIKLENFVSFNAFSRYNTYIRQPSVQKLIWSRFLSPFSPWLWVSVVICIFVFAGIFMAVFQLNRRFIDPGNAEHQDLFVWDSLHFVCGAFCQQGQDFTPRSNSCRMMYWSMYVVGVVLVSAYSAALVSFLAKRRVDLPFSTLEELAKDGTYKFGVLQKSAEYSFFYVSKASQELWEHFVDYPDLDNT</sequence>
<dbReference type="Pfam" id="PF00060">
    <property type="entry name" value="Lig_chan"/>
    <property type="match status" value="1"/>
</dbReference>
<keyword evidence="12" id="KW-0407">Ion channel</keyword>
<dbReference type="Pfam" id="PF24576">
    <property type="entry name" value="IR75A_N"/>
    <property type="match status" value="1"/>
</dbReference>
<comment type="subcellular location">
    <subcellularLocation>
        <location evidence="1">Cell membrane</location>
        <topology evidence="1">Multi-pass membrane protein</topology>
    </subcellularLocation>
</comment>
<keyword evidence="6 13" id="KW-1133">Transmembrane helix</keyword>
<keyword evidence="10" id="KW-0325">Glycoprotein</keyword>
<dbReference type="Gene3D" id="3.40.190.10">
    <property type="entry name" value="Periplasmic binding protein-like II"/>
    <property type="match status" value="1"/>
</dbReference>
<evidence type="ECO:0000256" key="12">
    <source>
        <dbReference type="ARBA" id="ARBA00023303"/>
    </source>
</evidence>
<evidence type="ECO:0000256" key="9">
    <source>
        <dbReference type="ARBA" id="ARBA00023170"/>
    </source>
</evidence>
<dbReference type="PANTHER" id="PTHR42643">
    <property type="entry name" value="IONOTROPIC RECEPTOR 20A-RELATED"/>
    <property type="match status" value="1"/>
</dbReference>
<dbReference type="InterPro" id="IPR001320">
    <property type="entry name" value="Iontro_rcpt_C"/>
</dbReference>
<evidence type="ECO:0000256" key="10">
    <source>
        <dbReference type="ARBA" id="ARBA00023180"/>
    </source>
</evidence>
<feature type="chain" id="PRO_5047442552" description="Ionotropic glutamate receptor L-glutamate and glycine-binding domain-containing protein" evidence="14">
    <location>
        <begin position="17"/>
        <end position="519"/>
    </location>
</feature>
<dbReference type="InterPro" id="IPR057074">
    <property type="entry name" value="IR75A_N"/>
</dbReference>
<evidence type="ECO:0000313" key="16">
    <source>
        <dbReference type="EMBL" id="KAJ4445628.1"/>
    </source>
</evidence>
<evidence type="ECO:0000313" key="17">
    <source>
        <dbReference type="Proteomes" id="UP001148838"/>
    </source>
</evidence>
<dbReference type="Proteomes" id="UP001148838">
    <property type="component" value="Unassembled WGS sequence"/>
</dbReference>
<keyword evidence="7" id="KW-0406">Ion transport</keyword>
<evidence type="ECO:0000256" key="6">
    <source>
        <dbReference type="ARBA" id="ARBA00022989"/>
    </source>
</evidence>
<reference evidence="16 17" key="1">
    <citation type="journal article" date="2022" name="Allergy">
        <title>Genome assembly and annotation of Periplaneta americana reveal a comprehensive cockroach allergen profile.</title>
        <authorList>
            <person name="Wang L."/>
            <person name="Xiong Q."/>
            <person name="Saelim N."/>
            <person name="Wang L."/>
            <person name="Nong W."/>
            <person name="Wan A.T."/>
            <person name="Shi M."/>
            <person name="Liu X."/>
            <person name="Cao Q."/>
            <person name="Hui J.H.L."/>
            <person name="Sookrung N."/>
            <person name="Leung T.F."/>
            <person name="Tungtrongchitr A."/>
            <person name="Tsui S.K.W."/>
        </authorList>
    </citation>
    <scope>NUCLEOTIDE SEQUENCE [LARGE SCALE GENOMIC DNA]</scope>
    <source>
        <strain evidence="16">PWHHKU_190912</strain>
    </source>
</reference>
<name>A0ABQ8TH72_PERAM</name>
<dbReference type="InterPro" id="IPR052192">
    <property type="entry name" value="Insect_Ionotropic_Sensory_Rcpt"/>
</dbReference>
<accession>A0ABQ8TH72</accession>
<evidence type="ECO:0000259" key="15">
    <source>
        <dbReference type="SMART" id="SM00918"/>
    </source>
</evidence>
<evidence type="ECO:0000256" key="8">
    <source>
        <dbReference type="ARBA" id="ARBA00023136"/>
    </source>
</evidence>
<keyword evidence="4" id="KW-1003">Cell membrane</keyword>
<keyword evidence="14" id="KW-0732">Signal</keyword>
<feature type="signal peptide" evidence="14">
    <location>
        <begin position="1"/>
        <end position="16"/>
    </location>
</feature>
<keyword evidence="17" id="KW-1185">Reference proteome</keyword>
<evidence type="ECO:0000256" key="4">
    <source>
        <dbReference type="ARBA" id="ARBA00022475"/>
    </source>
</evidence>
<dbReference type="PANTHER" id="PTHR42643:SF24">
    <property type="entry name" value="IONOTROPIC RECEPTOR 60A"/>
    <property type="match status" value="1"/>
</dbReference>
<dbReference type="Gene3D" id="1.10.287.70">
    <property type="match status" value="1"/>
</dbReference>
<keyword evidence="3" id="KW-0813">Transport</keyword>
<comment type="caution">
    <text evidence="16">The sequence shown here is derived from an EMBL/GenBank/DDBJ whole genome shotgun (WGS) entry which is preliminary data.</text>
</comment>
<feature type="transmembrane region" description="Helical" evidence="13">
    <location>
        <begin position="372"/>
        <end position="392"/>
    </location>
</feature>
<dbReference type="Pfam" id="PF10613">
    <property type="entry name" value="Lig_chan-Glu_bd"/>
    <property type="match status" value="1"/>
</dbReference>
<dbReference type="EMBL" id="JAJSOF020000009">
    <property type="protein sequence ID" value="KAJ4445628.1"/>
    <property type="molecule type" value="Genomic_DNA"/>
</dbReference>
<keyword evidence="5 13" id="KW-0812">Transmembrane</keyword>
<evidence type="ECO:0000256" key="11">
    <source>
        <dbReference type="ARBA" id="ARBA00023286"/>
    </source>
</evidence>
<evidence type="ECO:0000256" key="7">
    <source>
        <dbReference type="ARBA" id="ARBA00023065"/>
    </source>
</evidence>
<evidence type="ECO:0000256" key="3">
    <source>
        <dbReference type="ARBA" id="ARBA00022448"/>
    </source>
</evidence>
<keyword evidence="8 13" id="KW-0472">Membrane</keyword>
<feature type="domain" description="Ionotropic glutamate receptor L-glutamate and glycine-binding" evidence="15">
    <location>
        <begin position="176"/>
        <end position="235"/>
    </location>
</feature>
<feature type="transmembrane region" description="Helical" evidence="13">
    <location>
        <begin position="441"/>
        <end position="463"/>
    </location>
</feature>
<dbReference type="SUPFAM" id="SSF53850">
    <property type="entry name" value="Periplasmic binding protein-like II"/>
    <property type="match status" value="1"/>
</dbReference>
<keyword evidence="9" id="KW-0675">Receptor</keyword>
<evidence type="ECO:0000256" key="13">
    <source>
        <dbReference type="SAM" id="Phobius"/>
    </source>
</evidence>
<evidence type="ECO:0000256" key="14">
    <source>
        <dbReference type="SAM" id="SignalP"/>
    </source>
</evidence>
<evidence type="ECO:0000256" key="1">
    <source>
        <dbReference type="ARBA" id="ARBA00004651"/>
    </source>
</evidence>
<protein>
    <recommendedName>
        <fullName evidence="15">Ionotropic glutamate receptor L-glutamate and glycine-binding domain-containing protein</fullName>
    </recommendedName>
</protein>
<dbReference type="InterPro" id="IPR019594">
    <property type="entry name" value="Glu/Gly-bd"/>
</dbReference>
<evidence type="ECO:0000256" key="2">
    <source>
        <dbReference type="ARBA" id="ARBA00008685"/>
    </source>
</evidence>
<keyword evidence="11" id="KW-1071">Ligand-gated ion channel</keyword>
<evidence type="ECO:0000256" key="5">
    <source>
        <dbReference type="ARBA" id="ARBA00022692"/>
    </source>
</evidence>
<gene>
    <name evidence="16" type="ORF">ANN_12310</name>
</gene>
<organism evidence="16 17">
    <name type="scientific">Periplaneta americana</name>
    <name type="common">American cockroach</name>
    <name type="synonym">Blatta americana</name>
    <dbReference type="NCBI Taxonomy" id="6978"/>
    <lineage>
        <taxon>Eukaryota</taxon>
        <taxon>Metazoa</taxon>
        <taxon>Ecdysozoa</taxon>
        <taxon>Arthropoda</taxon>
        <taxon>Hexapoda</taxon>
        <taxon>Insecta</taxon>
        <taxon>Pterygota</taxon>
        <taxon>Neoptera</taxon>
        <taxon>Polyneoptera</taxon>
        <taxon>Dictyoptera</taxon>
        <taxon>Blattodea</taxon>
        <taxon>Blattoidea</taxon>
        <taxon>Blattidae</taxon>
        <taxon>Blattinae</taxon>
        <taxon>Periplaneta</taxon>
    </lineage>
</organism>
<dbReference type="SMART" id="SM00918">
    <property type="entry name" value="Lig_chan-Glu_bd"/>
    <property type="match status" value="1"/>
</dbReference>
<proteinExistence type="inferred from homology"/>